<sequence length="332" mass="37851">MWFHCHSLLYLQATGSIFKKSRTHTVKKANETRTIPIPGHFKYTSVNLQCVHYGQPRIRSTGVRPKQRYLAMGCEACITIHLDPNKNRLCVTAYHLIHSGHILDPDLLRHLGLSLERLAPDCRQHRTRQPMADGVSIVQQQPYPLTTEEKHSLLITRWKQLSRTMLQSDTKRFHRQLDWLDRQIQHWQQGMGEDIERLDENYGPSDVPLSWQDTPREIVEHSYARLHPSPDPAAVSQLGIFTSGVSKRSIATQTYAATWSPSHETAIQALLKLRDCQLPPIKQQGGPKGSCAEETFSRKRQCMTERPKGMYVDSVNVVIPAQSSVPGQQQGQ</sequence>
<evidence type="ECO:0000259" key="1">
    <source>
        <dbReference type="Pfam" id="PF20783"/>
    </source>
</evidence>
<dbReference type="InterPro" id="IPR049217">
    <property type="entry name" value="DUF5575_N"/>
</dbReference>
<reference evidence="2 3" key="1">
    <citation type="journal article" date="2018" name="Nat. Ecol. Evol.">
        <title>Shark genomes provide insights into elasmobranch evolution and the origin of vertebrates.</title>
        <authorList>
            <person name="Hara Y"/>
            <person name="Yamaguchi K"/>
            <person name="Onimaru K"/>
            <person name="Kadota M"/>
            <person name="Koyanagi M"/>
            <person name="Keeley SD"/>
            <person name="Tatsumi K"/>
            <person name="Tanaka K"/>
            <person name="Motone F"/>
            <person name="Kageyama Y"/>
            <person name="Nozu R"/>
            <person name="Adachi N"/>
            <person name="Nishimura O"/>
            <person name="Nakagawa R"/>
            <person name="Tanegashima C"/>
            <person name="Kiyatake I"/>
            <person name="Matsumoto R"/>
            <person name="Murakumo K"/>
            <person name="Nishida K"/>
            <person name="Terakita A"/>
            <person name="Kuratani S"/>
            <person name="Sato K"/>
            <person name="Hyodo S Kuraku.S."/>
        </authorList>
    </citation>
    <scope>NUCLEOTIDE SEQUENCE [LARGE SCALE GENOMIC DNA]</scope>
</reference>
<name>A0A401T3M9_CHIPU</name>
<dbReference type="Proteomes" id="UP000287033">
    <property type="component" value="Unassembled WGS sequence"/>
</dbReference>
<proteinExistence type="predicted"/>
<dbReference type="Pfam" id="PF20783">
    <property type="entry name" value="DUF5575_N"/>
    <property type="match status" value="1"/>
</dbReference>
<protein>
    <recommendedName>
        <fullName evidence="1">DUF5575 domain-containing protein</fullName>
    </recommendedName>
</protein>
<organism evidence="2 3">
    <name type="scientific">Chiloscyllium punctatum</name>
    <name type="common">Brownbanded bambooshark</name>
    <name type="synonym">Hemiscyllium punctatum</name>
    <dbReference type="NCBI Taxonomy" id="137246"/>
    <lineage>
        <taxon>Eukaryota</taxon>
        <taxon>Metazoa</taxon>
        <taxon>Chordata</taxon>
        <taxon>Craniata</taxon>
        <taxon>Vertebrata</taxon>
        <taxon>Chondrichthyes</taxon>
        <taxon>Elasmobranchii</taxon>
        <taxon>Galeomorphii</taxon>
        <taxon>Galeoidea</taxon>
        <taxon>Orectolobiformes</taxon>
        <taxon>Hemiscylliidae</taxon>
        <taxon>Chiloscyllium</taxon>
    </lineage>
</organism>
<dbReference type="AlphaFoldDB" id="A0A401T3M9"/>
<evidence type="ECO:0000313" key="2">
    <source>
        <dbReference type="EMBL" id="GCC37197.1"/>
    </source>
</evidence>
<keyword evidence="3" id="KW-1185">Reference proteome</keyword>
<comment type="caution">
    <text evidence="2">The sequence shown here is derived from an EMBL/GenBank/DDBJ whole genome shotgun (WGS) entry which is preliminary data.</text>
</comment>
<feature type="domain" description="DUF5575" evidence="1">
    <location>
        <begin position="39"/>
        <end position="100"/>
    </location>
</feature>
<dbReference type="EMBL" id="BEZZ01000958">
    <property type="protein sequence ID" value="GCC37197.1"/>
    <property type="molecule type" value="Genomic_DNA"/>
</dbReference>
<evidence type="ECO:0000313" key="3">
    <source>
        <dbReference type="Proteomes" id="UP000287033"/>
    </source>
</evidence>
<gene>
    <name evidence="2" type="ORF">chiPu_0015698</name>
</gene>
<accession>A0A401T3M9</accession>
<dbReference type="OrthoDB" id="167578at2759"/>